<proteinExistence type="predicted"/>
<dbReference type="RefSeq" id="WP_013065395.1">
    <property type="nucleotide sequence ID" value="NZ_BPTT01000001.1"/>
</dbReference>
<dbReference type="AlphaFoldDB" id="A0AA37I509"/>
<dbReference type="Pfam" id="PF24848">
    <property type="entry name" value="DUF7723"/>
    <property type="match status" value="1"/>
</dbReference>
<protein>
    <recommendedName>
        <fullName evidence="1">DUF7723 domain-containing protein</fullName>
    </recommendedName>
</protein>
<dbReference type="OMA" id="NAKYMEA"/>
<name>A0AA37I509_XYLRU</name>
<reference evidence="2" key="1">
    <citation type="submission" date="2021-08" db="EMBL/GenBank/DDBJ databases">
        <title>Prevotella lacticifex sp. nov., isolated from rumen of cow.</title>
        <authorList>
            <person name="Shinkai T."/>
            <person name="Ikeyama N."/>
            <person name="Kumagai M."/>
            <person name="Ohmori H."/>
            <person name="Sakamoto M."/>
            <person name="Ohkuma M."/>
            <person name="Mitsumori M."/>
        </authorList>
    </citation>
    <scope>NUCLEOTIDE SEQUENCE</scope>
    <source>
        <strain evidence="2">JCM 8259</strain>
    </source>
</reference>
<dbReference type="InterPro" id="IPR056140">
    <property type="entry name" value="DUF7723"/>
</dbReference>
<dbReference type="GeneID" id="31501285"/>
<accession>A0AA37I509</accession>
<evidence type="ECO:0000313" key="2">
    <source>
        <dbReference type="EMBL" id="GJG34178.1"/>
    </source>
</evidence>
<comment type="caution">
    <text evidence="2">The sequence shown here is derived from an EMBL/GenBank/DDBJ whole genome shotgun (WGS) entry which is preliminary data.</text>
</comment>
<dbReference type="EMBL" id="BPTT01000001">
    <property type="protein sequence ID" value="GJG34178.1"/>
    <property type="molecule type" value="Genomic_DNA"/>
</dbReference>
<organism evidence="2 3">
    <name type="scientific">Xylanibacter ruminicola</name>
    <name type="common">Prevotella ruminicola</name>
    <dbReference type="NCBI Taxonomy" id="839"/>
    <lineage>
        <taxon>Bacteria</taxon>
        <taxon>Pseudomonadati</taxon>
        <taxon>Bacteroidota</taxon>
        <taxon>Bacteroidia</taxon>
        <taxon>Bacteroidales</taxon>
        <taxon>Prevotellaceae</taxon>
        <taxon>Xylanibacter</taxon>
    </lineage>
</organism>
<evidence type="ECO:0000259" key="1">
    <source>
        <dbReference type="Pfam" id="PF24848"/>
    </source>
</evidence>
<feature type="domain" description="DUF7723" evidence="1">
    <location>
        <begin position="1"/>
        <end position="71"/>
    </location>
</feature>
<dbReference type="Proteomes" id="UP000887097">
    <property type="component" value="Unassembled WGS sequence"/>
</dbReference>
<evidence type="ECO:0000313" key="3">
    <source>
        <dbReference type="Proteomes" id="UP000887097"/>
    </source>
</evidence>
<sequence>MPDIKSIADGADIIVNGYAFTRKDDCIHVLNLNSPDKAVVFSLDGEVLETTMDDIELSIASRYLKQNLKFMED</sequence>
<gene>
    <name evidence="2" type="ORF">PRMUPPPA20_22870</name>
</gene>